<protein>
    <submittedName>
        <fullName evidence="3">Uncharacterized protein</fullName>
    </submittedName>
</protein>
<feature type="region of interest" description="Disordered" evidence="1">
    <location>
        <begin position="83"/>
        <end position="143"/>
    </location>
</feature>
<gene>
    <name evidence="3" type="ORF">FC50_GL002150</name>
</gene>
<feature type="compositionally biased region" description="Low complexity" evidence="1">
    <location>
        <begin position="132"/>
        <end position="143"/>
    </location>
</feature>
<comment type="caution">
    <text evidence="3">The sequence shown here is derived from an EMBL/GenBank/DDBJ whole genome shotgun (WGS) entry which is preliminary data.</text>
</comment>
<evidence type="ECO:0000313" key="3">
    <source>
        <dbReference type="EMBL" id="KRL87701.1"/>
    </source>
</evidence>
<dbReference type="AlphaFoldDB" id="A0A0R1U9P5"/>
<reference evidence="3 4" key="1">
    <citation type="journal article" date="2015" name="Genome Announc.">
        <title>Expanding the biotechnology potential of lactobacilli through comparative genomics of 213 strains and associated genera.</title>
        <authorList>
            <person name="Sun Z."/>
            <person name="Harris H.M."/>
            <person name="McCann A."/>
            <person name="Guo C."/>
            <person name="Argimon S."/>
            <person name="Zhang W."/>
            <person name="Yang X."/>
            <person name="Jeffery I.B."/>
            <person name="Cooney J.C."/>
            <person name="Kagawa T.F."/>
            <person name="Liu W."/>
            <person name="Song Y."/>
            <person name="Salvetti E."/>
            <person name="Wrobel A."/>
            <person name="Rasinkangas P."/>
            <person name="Parkhill J."/>
            <person name="Rea M.C."/>
            <person name="O'Sullivan O."/>
            <person name="Ritari J."/>
            <person name="Douillard F.P."/>
            <person name="Paul Ross R."/>
            <person name="Yang R."/>
            <person name="Briner A.E."/>
            <person name="Felis G.E."/>
            <person name="de Vos W.M."/>
            <person name="Barrangou R."/>
            <person name="Klaenhammer T.R."/>
            <person name="Caufield P.W."/>
            <person name="Cui Y."/>
            <person name="Zhang H."/>
            <person name="O'Toole P.W."/>
        </authorList>
    </citation>
    <scope>NUCLEOTIDE SEQUENCE [LARGE SCALE GENOMIC DNA]</scope>
    <source>
        <strain evidence="3 4">DSM 15945</strain>
    </source>
</reference>
<keyword evidence="2" id="KW-1133">Transmembrane helix</keyword>
<feature type="compositionally biased region" description="Low complexity" evidence="1">
    <location>
        <begin position="83"/>
        <end position="109"/>
    </location>
</feature>
<dbReference type="PATRIC" id="fig|1423783.4.peg.2202"/>
<name>A0A0R1U9P5_9LACO</name>
<keyword evidence="2" id="KW-0812">Transmembrane</keyword>
<proteinExistence type="predicted"/>
<evidence type="ECO:0000256" key="1">
    <source>
        <dbReference type="SAM" id="MobiDB-lite"/>
    </source>
</evidence>
<accession>A0A0R1U9P5</accession>
<feature type="transmembrane region" description="Helical" evidence="2">
    <location>
        <begin position="31"/>
        <end position="52"/>
    </location>
</feature>
<dbReference type="EMBL" id="AZFJ01000016">
    <property type="protein sequence ID" value="KRL87701.1"/>
    <property type="molecule type" value="Genomic_DNA"/>
</dbReference>
<feature type="compositionally biased region" description="Basic residues" evidence="1">
    <location>
        <begin position="110"/>
        <end position="131"/>
    </location>
</feature>
<keyword evidence="2" id="KW-0472">Membrane</keyword>
<keyword evidence="4" id="KW-1185">Reference proteome</keyword>
<evidence type="ECO:0000256" key="2">
    <source>
        <dbReference type="SAM" id="Phobius"/>
    </source>
</evidence>
<evidence type="ECO:0000313" key="4">
    <source>
        <dbReference type="Proteomes" id="UP000051922"/>
    </source>
</evidence>
<organism evidence="3 4">
    <name type="scientific">Lacticaseibacillus pantheris DSM 15945 = JCM 12539 = NBRC 106106</name>
    <dbReference type="NCBI Taxonomy" id="1423783"/>
    <lineage>
        <taxon>Bacteria</taxon>
        <taxon>Bacillati</taxon>
        <taxon>Bacillota</taxon>
        <taxon>Bacilli</taxon>
        <taxon>Lactobacillales</taxon>
        <taxon>Lactobacillaceae</taxon>
        <taxon>Lacticaseibacillus</taxon>
    </lineage>
</organism>
<sequence length="216" mass="23897">MVWVIIRFYHEYMRAANSRSDRVRRFGTRNIVLYTRKVLLALAIIFALVMVYDRVLPHWGIGAEQALTGSDAIVTSSSKVAQKSSKSTKAKSSSKSSRSVVAKSSSKSKSSTKKSSSKQSSAKKRVAKKSSQKASSKSSSAKQYTRGSKATAVAIVKQYFKKHPHQKSSDIDTFKYAGKTTAYDQVAYQVGGYAKGSTEMLHLFYVYEDGRIATVY</sequence>
<dbReference type="Proteomes" id="UP000051922">
    <property type="component" value="Unassembled WGS sequence"/>
</dbReference>